<dbReference type="GO" id="GO:0000175">
    <property type="term" value="F:3'-5'-RNA exonuclease activity"/>
    <property type="evidence" value="ECO:0007669"/>
    <property type="project" value="TreeGrafter"/>
</dbReference>
<dbReference type="PANTHER" id="PTHR15092">
    <property type="entry name" value="POLY A -SPECIFIC RIBONUCLEASE/TARGET OF EGR1, MEMBER 1"/>
    <property type="match status" value="1"/>
</dbReference>
<sequence length="438" mass="49854">MDVHNVSFYPLLLDILTDISEAHFVAVDLELSGVPTKRVRREVGKPSLQERYLETKEAAERYQILQFGFTCVHQDVANNKYILKPYNVDLSPLIQERGLEVERIFSFQSGAVDFLLKVGFDISRPFYHGVPYISRDESREAREMHAKRQDKSAMADIQIKPTETESLAFLDRVRSEINGWLQSSNTAKDDYININPIGAEGGNEDGAASDGLSRFEKRLVHQLVRAEYPDLVSLGKAGFVQVVRFNKEREDKVAADRKRELNERINRQKGFRWVVEALLGSDITRLDLRECARDPVTGEQVFADMDEFSAQFHRAQTLLRGNPRVIVGHNCFLDLVYIYRTFIGQLPDSVEAFQRKLHGLWPTIIDTKYMSTHNCGDISPVSSLEQIAAQLSAESVPKIEVDPQHDKYEAVEAFHEAGYDSFLTAQIAVKLSSKLERE</sequence>
<comment type="similarity">
    <text evidence="1">Belongs to the CAF1 family.</text>
</comment>
<feature type="non-terminal residue" evidence="2">
    <location>
        <position position="438"/>
    </location>
</feature>
<dbReference type="GO" id="GO:1990431">
    <property type="term" value="P:priRNA 3'-end processing"/>
    <property type="evidence" value="ECO:0007669"/>
    <property type="project" value="TreeGrafter"/>
</dbReference>
<dbReference type="OMA" id="LTTCHED"/>
<dbReference type="Proteomes" id="UP000011761">
    <property type="component" value="Unassembled WGS sequence"/>
</dbReference>
<name>M2N4Z5_BAUPA</name>
<dbReference type="AlphaFoldDB" id="M2N4Z5"/>
<dbReference type="HOGENOM" id="CLU_022380_0_0_1"/>
<accession>M2N4Z5</accession>
<dbReference type="OrthoDB" id="1432093at2759"/>
<evidence type="ECO:0000256" key="1">
    <source>
        <dbReference type="ARBA" id="ARBA00008372"/>
    </source>
</evidence>
<dbReference type="KEGG" id="bcom:BAUCODRAFT_59256"/>
<dbReference type="RefSeq" id="XP_007673685.1">
    <property type="nucleotide sequence ID" value="XM_007675495.1"/>
</dbReference>
<dbReference type="InterPro" id="IPR051181">
    <property type="entry name" value="CAF1_poly(A)_ribonucleases"/>
</dbReference>
<dbReference type="InterPro" id="IPR012337">
    <property type="entry name" value="RNaseH-like_sf"/>
</dbReference>
<evidence type="ECO:0000313" key="2">
    <source>
        <dbReference type="EMBL" id="EMC99058.1"/>
    </source>
</evidence>
<reference evidence="2 3" key="1">
    <citation type="journal article" date="2012" name="PLoS Pathog.">
        <title>Diverse lifestyles and strategies of plant pathogenesis encoded in the genomes of eighteen Dothideomycetes fungi.</title>
        <authorList>
            <person name="Ohm R.A."/>
            <person name="Feau N."/>
            <person name="Henrissat B."/>
            <person name="Schoch C.L."/>
            <person name="Horwitz B.A."/>
            <person name="Barry K.W."/>
            <person name="Condon B.J."/>
            <person name="Copeland A.C."/>
            <person name="Dhillon B."/>
            <person name="Glaser F."/>
            <person name="Hesse C.N."/>
            <person name="Kosti I."/>
            <person name="LaButti K."/>
            <person name="Lindquist E.A."/>
            <person name="Lucas S."/>
            <person name="Salamov A.A."/>
            <person name="Bradshaw R.E."/>
            <person name="Ciuffetti L."/>
            <person name="Hamelin R.C."/>
            <person name="Kema G.H.J."/>
            <person name="Lawrence C."/>
            <person name="Scott J.A."/>
            <person name="Spatafora J.W."/>
            <person name="Turgeon B.G."/>
            <person name="de Wit P.J.G.M."/>
            <person name="Zhong S."/>
            <person name="Goodwin S.B."/>
            <person name="Grigoriev I.V."/>
        </authorList>
    </citation>
    <scope>NUCLEOTIDE SEQUENCE [LARGE SCALE GENOMIC DNA]</scope>
    <source>
        <strain evidence="2 3">UAMH 10762</strain>
    </source>
</reference>
<dbReference type="GO" id="GO:0003723">
    <property type="term" value="F:RNA binding"/>
    <property type="evidence" value="ECO:0007669"/>
    <property type="project" value="TreeGrafter"/>
</dbReference>
<dbReference type="eggNOG" id="KOG1990">
    <property type="taxonomic scope" value="Eukaryota"/>
</dbReference>
<dbReference type="EMBL" id="KB445552">
    <property type="protein sequence ID" value="EMC99058.1"/>
    <property type="molecule type" value="Genomic_DNA"/>
</dbReference>
<evidence type="ECO:0000313" key="3">
    <source>
        <dbReference type="Proteomes" id="UP000011761"/>
    </source>
</evidence>
<dbReference type="SUPFAM" id="SSF53098">
    <property type="entry name" value="Ribonuclease H-like"/>
    <property type="match status" value="1"/>
</dbReference>
<dbReference type="Gene3D" id="3.30.420.10">
    <property type="entry name" value="Ribonuclease H-like superfamily/Ribonuclease H"/>
    <property type="match status" value="2"/>
</dbReference>
<dbReference type="STRING" id="717646.M2N4Z5"/>
<dbReference type="GO" id="GO:1990432">
    <property type="term" value="P:siRNA 3'-end processing"/>
    <property type="evidence" value="ECO:0007669"/>
    <property type="project" value="TreeGrafter"/>
</dbReference>
<dbReference type="InterPro" id="IPR036397">
    <property type="entry name" value="RNaseH_sf"/>
</dbReference>
<dbReference type="Pfam" id="PF04857">
    <property type="entry name" value="CAF1"/>
    <property type="match status" value="1"/>
</dbReference>
<dbReference type="InterPro" id="IPR006941">
    <property type="entry name" value="RNase_CAF1"/>
</dbReference>
<protein>
    <submittedName>
        <fullName evidence="2">Uncharacterized protein</fullName>
    </submittedName>
</protein>
<organism evidence="2 3">
    <name type="scientific">Baudoinia panamericana (strain UAMH 10762)</name>
    <name type="common">Angels' share fungus</name>
    <name type="synonym">Baudoinia compniacensis (strain UAMH 10762)</name>
    <dbReference type="NCBI Taxonomy" id="717646"/>
    <lineage>
        <taxon>Eukaryota</taxon>
        <taxon>Fungi</taxon>
        <taxon>Dikarya</taxon>
        <taxon>Ascomycota</taxon>
        <taxon>Pezizomycotina</taxon>
        <taxon>Dothideomycetes</taxon>
        <taxon>Dothideomycetidae</taxon>
        <taxon>Mycosphaerellales</taxon>
        <taxon>Teratosphaeriaceae</taxon>
        <taxon>Baudoinia</taxon>
    </lineage>
</organism>
<dbReference type="GeneID" id="19115812"/>
<proteinExistence type="inferred from homology"/>
<keyword evidence="3" id="KW-1185">Reference proteome</keyword>
<dbReference type="GO" id="GO:0005634">
    <property type="term" value="C:nucleus"/>
    <property type="evidence" value="ECO:0007669"/>
    <property type="project" value="TreeGrafter"/>
</dbReference>
<dbReference type="GO" id="GO:0000289">
    <property type="term" value="P:nuclear-transcribed mRNA poly(A) tail shortening"/>
    <property type="evidence" value="ECO:0007669"/>
    <property type="project" value="TreeGrafter"/>
</dbReference>
<dbReference type="PANTHER" id="PTHR15092:SF22">
    <property type="entry name" value="POLY(A)-SPECIFIC RIBONUCLEASE PNLDC1"/>
    <property type="match status" value="1"/>
</dbReference>
<gene>
    <name evidence="2" type="ORF">BAUCODRAFT_59256</name>
</gene>